<dbReference type="Pfam" id="PF01635">
    <property type="entry name" value="CoV_M"/>
    <property type="match status" value="1"/>
</dbReference>
<evidence type="ECO:0000256" key="2">
    <source>
        <dbReference type="ARBA" id="ARBA00022812"/>
    </source>
</evidence>
<keyword evidence="12" id="KW-1185">Reference proteome</keyword>
<feature type="transmembrane region" description="Helical" evidence="10">
    <location>
        <begin position="79"/>
        <end position="101"/>
    </location>
</feature>
<dbReference type="InterPro" id="IPR002574">
    <property type="entry name" value="M_CoV"/>
</dbReference>
<comment type="similarity">
    <text evidence="10">Belongs to the alphacoronaviruses M protein family.</text>
</comment>
<dbReference type="InterPro" id="IPR042551">
    <property type="entry name" value="ALPHA_CORONA_M"/>
</dbReference>
<accession>A0A240FW14</accession>
<keyword evidence="3 10" id="KW-0946">Virion</keyword>
<evidence type="ECO:0000256" key="6">
    <source>
        <dbReference type="ARBA" id="ARBA00022989"/>
    </source>
</evidence>
<keyword evidence="2 10" id="KW-1040">Host Golgi apparatus</keyword>
<evidence type="ECO:0000256" key="10">
    <source>
        <dbReference type="RuleBase" id="RU363118"/>
    </source>
</evidence>
<reference evidence="11 12" key="1">
    <citation type="journal article" date="2017" name="J. Virol.">
        <title>Discovery of a Highly Divergent Coronavirus in the Asian House Shrew from China Illuminates the Origin of the Alphacoronaviruses.</title>
        <authorList>
            <person name="Wang W."/>
            <person name="Lin X.D."/>
            <person name="Liao Y."/>
            <person name="Guan X.Q."/>
            <person name="Guo W.P."/>
            <person name="Xing J.G."/>
            <person name="Holmes E.C."/>
            <person name="Zhang Y.Z."/>
        </authorList>
    </citation>
    <scope>NUCLEOTIDE SEQUENCE [LARGE SCALE GENOMIC DNA]</scope>
    <source>
        <strain evidence="11">Xingguo-74</strain>
    </source>
</reference>
<comment type="subcellular location">
    <subcellularLocation>
        <location evidence="10">Host Golgi apparatus membrane</location>
        <topology evidence="10">Multi-pass membrane protein</topology>
    </subcellularLocation>
    <subcellularLocation>
        <location evidence="10">Virion membrane</location>
        <topology evidence="10">Multi-pass membrane protein</topology>
    </subcellularLocation>
</comment>
<evidence type="ECO:0000313" key="11">
    <source>
        <dbReference type="EMBL" id="ASF90446.1"/>
    </source>
</evidence>
<proteinExistence type="inferred from homology"/>
<evidence type="ECO:0000256" key="4">
    <source>
        <dbReference type="ARBA" id="ARBA00022870"/>
    </source>
</evidence>
<feature type="transmembrane region" description="Helical" evidence="10">
    <location>
        <begin position="24"/>
        <end position="42"/>
    </location>
</feature>
<dbReference type="PROSITE" id="PS51927">
    <property type="entry name" value="COV_M"/>
    <property type="match status" value="1"/>
</dbReference>
<keyword evidence="7 10" id="KW-0472">Membrane</keyword>
<sequence length="229" mass="25857">MSTSSGNITLAVSELTQHLTNWSFSWNIILTVMIIVLQYGFIKYGRVVYALKMFVLWLLWPLVLALSIFNAIVSLSYSYVMFAFCIVLICVTFGLWLAYFVNSIKLYRRTHSPWSFDPSTNAVLCFSVLGRSHAIPVPTVPTGITLTLLSGQLNVEGIPICNGLNFHDMPEFISVAKPNVTILYEVRSRKGNTNTKTGWVYYVRSKHGDYSAYRSQPTLNNDDLILHLA</sequence>
<dbReference type="GO" id="GO:0016020">
    <property type="term" value="C:membrane"/>
    <property type="evidence" value="ECO:0007669"/>
    <property type="project" value="InterPro"/>
</dbReference>
<evidence type="ECO:0000256" key="8">
    <source>
        <dbReference type="ARBA" id="ARBA00023180"/>
    </source>
</evidence>
<comment type="subunit">
    <text evidence="10">Homomultimer. Interacts with envelope E protein in the budding compartment of the host cell, which is located between endoplasmic reticulum and the Golgi complex. Forms a complex with HE and S proteins. Interacts with nucleocapsid N protein. This interaction probably participates in RNA packaging into the virus.</text>
</comment>
<protein>
    <recommendedName>
        <fullName evidence="10">Membrane protein</fullName>
        <shortName evidence="10">M protein</shortName>
    </recommendedName>
    <alternativeName>
        <fullName evidence="10">E1 glycoprotein</fullName>
    </alternativeName>
    <alternativeName>
        <fullName evidence="10">Matrix glycoprotein</fullName>
    </alternativeName>
    <alternativeName>
        <fullName evidence="10">Membrane glycoprotein</fullName>
    </alternativeName>
</protein>
<evidence type="ECO:0000313" key="12">
    <source>
        <dbReference type="Proteomes" id="UP000501352"/>
    </source>
</evidence>
<dbReference type="GO" id="GO:0039660">
    <property type="term" value="F:structural constituent of virion"/>
    <property type="evidence" value="ECO:0007669"/>
    <property type="project" value="UniProtKB-KW"/>
</dbReference>
<evidence type="ECO:0000256" key="9">
    <source>
        <dbReference type="ARBA" id="ARBA00023311"/>
    </source>
</evidence>
<dbReference type="GO" id="GO:0044178">
    <property type="term" value="C:host cell Golgi membrane"/>
    <property type="evidence" value="ECO:0007669"/>
    <property type="project" value="UniProtKB-SubCell"/>
</dbReference>
<dbReference type="GO" id="GO:0055036">
    <property type="term" value="C:virion membrane"/>
    <property type="evidence" value="ECO:0007669"/>
    <property type="project" value="UniProtKB-SubCell"/>
</dbReference>
<evidence type="ECO:0000256" key="5">
    <source>
        <dbReference type="ARBA" id="ARBA00022879"/>
    </source>
</evidence>
<feature type="transmembrane region" description="Helical" evidence="10">
    <location>
        <begin position="54"/>
        <end position="73"/>
    </location>
</feature>
<evidence type="ECO:0000256" key="7">
    <source>
        <dbReference type="ARBA" id="ARBA00023136"/>
    </source>
</evidence>
<keyword evidence="6 10" id="KW-1133">Transmembrane helix</keyword>
<gene>
    <name evidence="10" type="primary">M</name>
</gene>
<dbReference type="EMBL" id="KY967715">
    <property type="protein sequence ID" value="ASF90446.1"/>
    <property type="molecule type" value="Genomic_RNA"/>
</dbReference>
<keyword evidence="9 10" id="KW-0468">Viral matrix protein</keyword>
<keyword evidence="1 10" id="KW-0812">Transmembrane</keyword>
<dbReference type="GO" id="GO:0019031">
    <property type="term" value="C:viral envelope"/>
    <property type="evidence" value="ECO:0007669"/>
    <property type="project" value="UniProtKB-KW"/>
</dbReference>
<keyword evidence="8" id="KW-0325">Glycoprotein</keyword>
<dbReference type="CDD" id="cd21564">
    <property type="entry name" value="alphaCoV_M"/>
    <property type="match status" value="1"/>
</dbReference>
<keyword evidence="5 10" id="KW-0261">Viral envelope protein</keyword>
<organism evidence="11 12">
    <name type="scientific">Suncus murinus coronavirus Xingguo-74</name>
    <dbReference type="NCBI Taxonomy" id="2848125"/>
    <lineage>
        <taxon>Viruses</taxon>
        <taxon>Riboviria</taxon>
        <taxon>Orthornavirae</taxon>
        <taxon>Pisuviricota</taxon>
        <taxon>Pisoniviricetes</taxon>
        <taxon>Nidovirales</taxon>
        <taxon>Cornidovirineae</taxon>
        <taxon>Coronaviridae</taxon>
        <taxon>Orthocoronavirinae</taxon>
        <taxon>Alphacoronavirus</taxon>
        <taxon>Sunacovirus</taxon>
        <taxon>Alphacoronavirus sunci</taxon>
        <taxon>Suncus murinus coronavirus X74</taxon>
    </lineage>
</organism>
<evidence type="ECO:0000256" key="1">
    <source>
        <dbReference type="ARBA" id="ARBA00022692"/>
    </source>
</evidence>
<dbReference type="Proteomes" id="UP000501352">
    <property type="component" value="Segment"/>
</dbReference>
<name>A0A240FW14_9ALPC</name>
<comment type="function">
    <text evidence="10">Component of the viral envelope that plays a central role in virus morphogenesis and assembly via its interactions with other viral proteins.</text>
</comment>
<evidence type="ECO:0000256" key="3">
    <source>
        <dbReference type="ARBA" id="ARBA00022844"/>
    </source>
</evidence>
<keyword evidence="4 10" id="KW-1043">Host membrane</keyword>